<comment type="caution">
    <text evidence="1">The sequence shown here is derived from an EMBL/GenBank/DDBJ whole genome shotgun (WGS) entry which is preliminary data.</text>
</comment>
<dbReference type="Proteomes" id="UP001156666">
    <property type="component" value="Unassembled WGS sequence"/>
</dbReference>
<name>A0AA37WC71_9BACT</name>
<keyword evidence="2" id="KW-1185">Reference proteome</keyword>
<dbReference type="AlphaFoldDB" id="A0AA37WC71"/>
<dbReference type="RefSeq" id="WP_235293013.1">
    <property type="nucleotide sequence ID" value="NZ_BSOH01000005.1"/>
</dbReference>
<proteinExistence type="predicted"/>
<accession>A0AA37WC71</accession>
<dbReference type="EMBL" id="BSOH01000005">
    <property type="protein sequence ID" value="GLR16211.1"/>
    <property type="molecule type" value="Genomic_DNA"/>
</dbReference>
<organism evidence="1 2">
    <name type="scientific">Portibacter lacus</name>
    <dbReference type="NCBI Taxonomy" id="1099794"/>
    <lineage>
        <taxon>Bacteria</taxon>
        <taxon>Pseudomonadati</taxon>
        <taxon>Bacteroidota</taxon>
        <taxon>Saprospiria</taxon>
        <taxon>Saprospirales</taxon>
        <taxon>Haliscomenobacteraceae</taxon>
        <taxon>Portibacter</taxon>
    </lineage>
</organism>
<gene>
    <name evidence="1" type="ORF">GCM10007940_08260</name>
</gene>
<sequence>MFDELVNIYDDFTKNERTQSLSRLAFENDLTFVKRESFGNQSIDLRGFKIFKKKGVKRFLGIINIPLREDLEGAIRFYDYLVTKDLETKTTSIIEIYFPEINTDPFIISPKSGLSKLIKFQRKNSLESQFSKVFKKDLDIHLSEHQMETMLANPKYTMEGDGSVFLYYRKNKQIDILELFDLIGTAEDFVLNFDGGNFDDFV</sequence>
<reference evidence="1" key="2">
    <citation type="submission" date="2023-01" db="EMBL/GenBank/DDBJ databases">
        <title>Draft genome sequence of Portibacter lacus strain NBRC 108769.</title>
        <authorList>
            <person name="Sun Q."/>
            <person name="Mori K."/>
        </authorList>
    </citation>
    <scope>NUCLEOTIDE SEQUENCE</scope>
    <source>
        <strain evidence="1">NBRC 108769</strain>
    </source>
</reference>
<reference evidence="1" key="1">
    <citation type="journal article" date="2014" name="Int. J. Syst. Evol. Microbiol.">
        <title>Complete genome sequence of Corynebacterium casei LMG S-19264T (=DSM 44701T), isolated from a smear-ripened cheese.</title>
        <authorList>
            <consortium name="US DOE Joint Genome Institute (JGI-PGF)"/>
            <person name="Walter F."/>
            <person name="Albersmeier A."/>
            <person name="Kalinowski J."/>
            <person name="Ruckert C."/>
        </authorList>
    </citation>
    <scope>NUCLEOTIDE SEQUENCE</scope>
    <source>
        <strain evidence="1">NBRC 108769</strain>
    </source>
</reference>
<evidence type="ECO:0000313" key="2">
    <source>
        <dbReference type="Proteomes" id="UP001156666"/>
    </source>
</evidence>
<protein>
    <submittedName>
        <fullName evidence="1">Uncharacterized protein</fullName>
    </submittedName>
</protein>
<evidence type="ECO:0000313" key="1">
    <source>
        <dbReference type="EMBL" id="GLR16211.1"/>
    </source>
</evidence>